<organism evidence="1 2">
    <name type="scientific">Cystobacter fuscus (strain ATCC 25194 / DSM 2262 / NBRC 100088 / M29)</name>
    <dbReference type="NCBI Taxonomy" id="1242864"/>
    <lineage>
        <taxon>Bacteria</taxon>
        <taxon>Pseudomonadati</taxon>
        <taxon>Myxococcota</taxon>
        <taxon>Myxococcia</taxon>
        <taxon>Myxococcales</taxon>
        <taxon>Cystobacterineae</taxon>
        <taxon>Archangiaceae</taxon>
        <taxon>Cystobacter</taxon>
    </lineage>
</organism>
<dbReference type="AlphaFoldDB" id="S9P9A0"/>
<dbReference type="Proteomes" id="UP000011682">
    <property type="component" value="Unassembled WGS sequence"/>
</dbReference>
<name>S9P9A0_CYSF2</name>
<reference evidence="1" key="1">
    <citation type="submission" date="2013-05" db="EMBL/GenBank/DDBJ databases">
        <title>Genome assembly of Cystobacter fuscus DSM 2262.</title>
        <authorList>
            <person name="Sharma G."/>
            <person name="Khatri I."/>
            <person name="Kaur C."/>
            <person name="Mayilraj S."/>
            <person name="Subramanian S."/>
        </authorList>
    </citation>
    <scope>NUCLEOTIDE SEQUENCE [LARGE SCALE GENOMIC DNA]</scope>
    <source>
        <strain evidence="1">DSM 2262</strain>
    </source>
</reference>
<proteinExistence type="predicted"/>
<comment type="caution">
    <text evidence="1">The sequence shown here is derived from an EMBL/GenBank/DDBJ whole genome shotgun (WGS) entry which is preliminary data.</text>
</comment>
<evidence type="ECO:0000313" key="1">
    <source>
        <dbReference type="EMBL" id="EPX58857.1"/>
    </source>
</evidence>
<protein>
    <submittedName>
        <fullName evidence="1">Uncharacterized protein</fullName>
    </submittedName>
</protein>
<keyword evidence="2" id="KW-1185">Reference proteome</keyword>
<dbReference type="EMBL" id="ANAH02000021">
    <property type="protein sequence ID" value="EPX58857.1"/>
    <property type="molecule type" value="Genomic_DNA"/>
</dbReference>
<accession>S9P9A0</accession>
<sequence length="112" mass="11893">MGTFGKTMAVVVLLNGAGAYAQGEVDAVAAAVLETALGVYYLDLPEGERLRVIFTLVAAASDAGLEELTGVVPGHEVRLIGVEYPDEVGRLLEWARRLCWGNCKSSPEPVMT</sequence>
<evidence type="ECO:0000313" key="2">
    <source>
        <dbReference type="Proteomes" id="UP000011682"/>
    </source>
</evidence>
<gene>
    <name evidence="1" type="ORF">D187_003572</name>
</gene>